<dbReference type="AlphaFoldDB" id="A0A1I7T9Y3"/>
<protein>
    <submittedName>
        <fullName evidence="2">G-patch domain-containing protein</fullName>
    </submittedName>
</protein>
<organism evidence="1 2">
    <name type="scientific">Caenorhabditis tropicalis</name>
    <dbReference type="NCBI Taxonomy" id="1561998"/>
    <lineage>
        <taxon>Eukaryota</taxon>
        <taxon>Metazoa</taxon>
        <taxon>Ecdysozoa</taxon>
        <taxon>Nematoda</taxon>
        <taxon>Chromadorea</taxon>
        <taxon>Rhabditida</taxon>
        <taxon>Rhabditina</taxon>
        <taxon>Rhabditomorpha</taxon>
        <taxon>Rhabditoidea</taxon>
        <taxon>Rhabditidae</taxon>
        <taxon>Peloderinae</taxon>
        <taxon>Caenorhabditis</taxon>
    </lineage>
</organism>
<dbReference type="Proteomes" id="UP000095282">
    <property type="component" value="Unplaced"/>
</dbReference>
<accession>A0A1I7T9Y3</accession>
<evidence type="ECO:0000313" key="2">
    <source>
        <dbReference type="WBParaSite" id="Csp11.Scaffold559.g3864.t1"/>
    </source>
</evidence>
<reference evidence="2" key="1">
    <citation type="submission" date="2016-11" db="UniProtKB">
        <authorList>
            <consortium name="WormBaseParasite"/>
        </authorList>
    </citation>
    <scope>IDENTIFICATION</scope>
</reference>
<name>A0A1I7T9Y3_9PELO</name>
<dbReference type="WBParaSite" id="Csp11.Scaffold559.g3864.t1">
    <property type="protein sequence ID" value="Csp11.Scaffold559.g3864.t1"/>
    <property type="gene ID" value="Csp11.Scaffold559.g3864"/>
</dbReference>
<keyword evidence="1" id="KW-1185">Reference proteome</keyword>
<sequence>MMGPSGSTRRKGLVACEKHGRISIKATVDILRKYGFDGKTGRGIEKPMKKMTDAVIWIQEEKFHVSRMVC</sequence>
<evidence type="ECO:0000313" key="1">
    <source>
        <dbReference type="Proteomes" id="UP000095282"/>
    </source>
</evidence>
<dbReference type="STRING" id="1561998.A0A1I7T9Y3"/>
<proteinExistence type="predicted"/>